<organism evidence="2 3">
    <name type="scientific">Pseudomonas ekonensis</name>
    <dbReference type="NCBI Taxonomy" id="2842353"/>
    <lineage>
        <taxon>Bacteria</taxon>
        <taxon>Pseudomonadati</taxon>
        <taxon>Pseudomonadota</taxon>
        <taxon>Gammaproteobacteria</taxon>
        <taxon>Pseudomonadales</taxon>
        <taxon>Pseudomonadaceae</taxon>
        <taxon>Pseudomonas</taxon>
    </lineage>
</organism>
<dbReference type="EMBL" id="JAHSTS010000001">
    <property type="protein sequence ID" value="MBV4458273.1"/>
    <property type="molecule type" value="Genomic_DNA"/>
</dbReference>
<name>A0ABS6PCS9_9PSED</name>
<protein>
    <recommendedName>
        <fullName evidence="4">Lipoprotein</fullName>
    </recommendedName>
</protein>
<evidence type="ECO:0000256" key="1">
    <source>
        <dbReference type="SAM" id="SignalP"/>
    </source>
</evidence>
<keyword evidence="1" id="KW-0732">Signal</keyword>
<accession>A0ABS6PCS9</accession>
<keyword evidence="3" id="KW-1185">Reference proteome</keyword>
<dbReference type="PROSITE" id="PS51257">
    <property type="entry name" value="PROKAR_LIPOPROTEIN"/>
    <property type="match status" value="1"/>
</dbReference>
<sequence>MKARLWIAVAAVPILGGCSFARQMTESSVSYYSWEHFTLVATLPAKFGFTSKAQYSPKAGESCQMYSPGLGGSVTRQQQRSHTTVAKDVEQTVSTDIPLEFHIADCSMELSRVIYEVNATYGPDAWDHGLDIAGGLSVRSSTVNTVSKKEPTVVEQKGLCSWLFQISKSKAKLGEVEKILSCNASDDNWSAPSKKYERRKPRAAIDRNKLASTTVKIEFHLSNEERPAVGDTWQKVPEGWKPCLGNGPSDPYGFCRGDTRNFRTFKMNKRKCTIYPNCVELGVVHD</sequence>
<reference evidence="2 3" key="1">
    <citation type="submission" date="2021-06" db="EMBL/GenBank/DDBJ databases">
        <title>Updating the genus Pseudomonas: Description of 43 new species and partition of the Pseudomonas putida group.</title>
        <authorList>
            <person name="Girard L."/>
            <person name="Lood C."/>
            <person name="Vandamme P."/>
            <person name="Rokni-Zadeh H."/>
            <person name="Van Noort V."/>
            <person name="Hofte M."/>
            <person name="Lavigne R."/>
            <person name="De Mot R."/>
        </authorList>
    </citation>
    <scope>NUCLEOTIDE SEQUENCE [LARGE SCALE GENOMIC DNA]</scope>
    <source>
        <strain evidence="2 3">COR58</strain>
    </source>
</reference>
<dbReference type="Proteomes" id="UP000765224">
    <property type="component" value="Unassembled WGS sequence"/>
</dbReference>
<feature type="signal peptide" evidence="1">
    <location>
        <begin position="1"/>
        <end position="21"/>
    </location>
</feature>
<evidence type="ECO:0000313" key="2">
    <source>
        <dbReference type="EMBL" id="MBV4458273.1"/>
    </source>
</evidence>
<comment type="caution">
    <text evidence="2">The sequence shown here is derived from an EMBL/GenBank/DDBJ whole genome shotgun (WGS) entry which is preliminary data.</text>
</comment>
<evidence type="ECO:0000313" key="3">
    <source>
        <dbReference type="Proteomes" id="UP000765224"/>
    </source>
</evidence>
<evidence type="ECO:0008006" key="4">
    <source>
        <dbReference type="Google" id="ProtNLM"/>
    </source>
</evidence>
<feature type="chain" id="PRO_5045403689" description="Lipoprotein" evidence="1">
    <location>
        <begin position="22"/>
        <end position="286"/>
    </location>
</feature>
<proteinExistence type="predicted"/>
<gene>
    <name evidence="2" type="ORF">KVG96_09955</name>
</gene>